<comment type="similarity">
    <text evidence="3 11">Belongs to the PIGV family.</text>
</comment>
<evidence type="ECO:0000256" key="2">
    <source>
        <dbReference type="ARBA" id="ARBA00004687"/>
    </source>
</evidence>
<dbReference type="GO" id="GO:0000009">
    <property type="term" value="F:alpha-1,6-mannosyltransferase activity"/>
    <property type="evidence" value="ECO:0007669"/>
    <property type="project" value="InterPro"/>
</dbReference>
<gene>
    <name evidence="13" type="primary">LOC100905566</name>
</gene>
<evidence type="ECO:0000256" key="4">
    <source>
        <dbReference type="ARBA" id="ARBA00022502"/>
    </source>
</evidence>
<dbReference type="GO" id="GO:0004376">
    <property type="term" value="F:GPI mannosyltransferase activity"/>
    <property type="evidence" value="ECO:0007669"/>
    <property type="project" value="InterPro"/>
</dbReference>
<dbReference type="CTD" id="19835383"/>
<keyword evidence="5 11" id="KW-0328">Glycosyltransferase</keyword>
<dbReference type="PANTHER" id="PTHR12468:SF2">
    <property type="entry name" value="GPI MANNOSYLTRANSFERASE 2"/>
    <property type="match status" value="1"/>
</dbReference>
<feature type="transmembrane region" description="Helical" evidence="11">
    <location>
        <begin position="191"/>
        <end position="216"/>
    </location>
</feature>
<evidence type="ECO:0000256" key="5">
    <source>
        <dbReference type="ARBA" id="ARBA00022676"/>
    </source>
</evidence>
<dbReference type="EC" id="2.4.1.-" evidence="11"/>
<evidence type="ECO:0000313" key="13">
    <source>
        <dbReference type="RefSeq" id="XP_018493896.1"/>
    </source>
</evidence>
<dbReference type="InterPro" id="IPR007315">
    <property type="entry name" value="PIG-V/Gpi18"/>
</dbReference>
<reference evidence="13" key="1">
    <citation type="submission" date="2025-08" db="UniProtKB">
        <authorList>
            <consortium name="RefSeq"/>
        </authorList>
    </citation>
    <scope>IDENTIFICATION</scope>
</reference>
<evidence type="ECO:0000313" key="12">
    <source>
        <dbReference type="Proteomes" id="UP000694867"/>
    </source>
</evidence>
<feature type="transmembrane region" description="Helical" evidence="11">
    <location>
        <begin position="228"/>
        <end position="249"/>
    </location>
</feature>
<dbReference type="GO" id="GO:0005789">
    <property type="term" value="C:endoplasmic reticulum membrane"/>
    <property type="evidence" value="ECO:0007669"/>
    <property type="project" value="UniProtKB-SubCell"/>
</dbReference>
<proteinExistence type="inferred from homology"/>
<protein>
    <recommendedName>
        <fullName evidence="11">GPI mannosyltransferase 2</fullName>
        <ecNumber evidence="11">2.4.1.-</ecNumber>
    </recommendedName>
</protein>
<evidence type="ECO:0000256" key="10">
    <source>
        <dbReference type="ARBA" id="ARBA00023136"/>
    </source>
</evidence>
<feature type="transmembrane region" description="Helical" evidence="11">
    <location>
        <begin position="315"/>
        <end position="332"/>
    </location>
</feature>
<name>A0AAJ7P944_9ACAR</name>
<organism evidence="12 13">
    <name type="scientific">Galendromus occidentalis</name>
    <name type="common">western predatory mite</name>
    <dbReference type="NCBI Taxonomy" id="34638"/>
    <lineage>
        <taxon>Eukaryota</taxon>
        <taxon>Metazoa</taxon>
        <taxon>Ecdysozoa</taxon>
        <taxon>Arthropoda</taxon>
        <taxon>Chelicerata</taxon>
        <taxon>Arachnida</taxon>
        <taxon>Acari</taxon>
        <taxon>Parasitiformes</taxon>
        <taxon>Mesostigmata</taxon>
        <taxon>Gamasina</taxon>
        <taxon>Phytoseioidea</taxon>
        <taxon>Phytoseiidae</taxon>
        <taxon>Typhlodrominae</taxon>
        <taxon>Galendromus</taxon>
    </lineage>
</organism>
<dbReference type="KEGG" id="goe:100905566"/>
<keyword evidence="12" id="KW-1185">Reference proteome</keyword>
<evidence type="ECO:0000256" key="7">
    <source>
        <dbReference type="ARBA" id="ARBA00022692"/>
    </source>
</evidence>
<sequence length="409" mass="47687">MGELGYVVKLAAGSRALVIVLQFLCNHFVPDHEADAFRSPLVKLEQARWSSGDNLVHYLFEGLNRWDSQYFTHIAQFGYTYEHLVAFFPFLPWLMALTSQILQDIFGTVLNPSSWILISGVLISNISFVLSAVVLYHLTRLLFIDRHFPLKVTQLYCFNPASIFFSSCYTESLFAFLTYSGLFLLEKDFDTLATIFFAASSITRSNATLIPIFYLFKIRQRFNRGKYYFGLIMRMVLACAGNVAVQLYFWERFCFPHPRTQFPEAVHTYADRLNYKIVGDEALEWCFNLIPLSYSYVQAKYWNVGLLKYWEMKQMPNFVLAMPILVLISHFCRSEHYRRLQRYCVHAVILCCIFVFFANVQVSTRVIMSATPLPFWAAASAKNPTLVWAYFIWYFFVGIFLHSNFLPWT</sequence>
<dbReference type="AlphaFoldDB" id="A0AAJ7P944"/>
<evidence type="ECO:0000256" key="6">
    <source>
        <dbReference type="ARBA" id="ARBA00022679"/>
    </source>
</evidence>
<accession>A0AAJ7P944</accession>
<dbReference type="PANTHER" id="PTHR12468">
    <property type="entry name" value="GPI MANNOSYLTRANSFERASE 2"/>
    <property type="match status" value="1"/>
</dbReference>
<evidence type="ECO:0000256" key="8">
    <source>
        <dbReference type="ARBA" id="ARBA00022824"/>
    </source>
</evidence>
<feature type="transmembrane region" description="Helical" evidence="11">
    <location>
        <begin position="344"/>
        <end position="367"/>
    </location>
</feature>
<keyword evidence="10 11" id="KW-0472">Membrane</keyword>
<dbReference type="Pfam" id="PF04188">
    <property type="entry name" value="Mannosyl_trans2"/>
    <property type="match status" value="1"/>
</dbReference>
<keyword evidence="9 11" id="KW-1133">Transmembrane helix</keyword>
<keyword evidence="4 11" id="KW-0337">GPI-anchor biosynthesis</keyword>
<evidence type="ECO:0000256" key="1">
    <source>
        <dbReference type="ARBA" id="ARBA00004477"/>
    </source>
</evidence>
<keyword evidence="8 11" id="KW-0256">Endoplasmic reticulum</keyword>
<dbReference type="GO" id="GO:0006506">
    <property type="term" value="P:GPI anchor biosynthetic process"/>
    <property type="evidence" value="ECO:0007669"/>
    <property type="project" value="UniProtKB-KW"/>
</dbReference>
<dbReference type="RefSeq" id="XP_018493896.1">
    <property type="nucleotide sequence ID" value="XM_018638380.1"/>
</dbReference>
<feature type="transmembrane region" description="Helical" evidence="11">
    <location>
        <begin position="84"/>
        <end position="102"/>
    </location>
</feature>
<evidence type="ECO:0000256" key="11">
    <source>
        <dbReference type="RuleBase" id="RU363112"/>
    </source>
</evidence>
<dbReference type="GO" id="GO:0031501">
    <property type="term" value="C:mannosyltransferase complex"/>
    <property type="evidence" value="ECO:0007669"/>
    <property type="project" value="TreeGrafter"/>
</dbReference>
<evidence type="ECO:0000256" key="3">
    <source>
        <dbReference type="ARBA" id="ARBA00008698"/>
    </source>
</evidence>
<comment type="function">
    <text evidence="11">Mannosyltransferase involved in glycosylphosphatidylinositol-anchor biosynthesis.</text>
</comment>
<feature type="transmembrane region" description="Helical" evidence="11">
    <location>
        <begin position="114"/>
        <end position="136"/>
    </location>
</feature>
<evidence type="ECO:0000256" key="9">
    <source>
        <dbReference type="ARBA" id="ARBA00022989"/>
    </source>
</evidence>
<dbReference type="Proteomes" id="UP000694867">
    <property type="component" value="Unplaced"/>
</dbReference>
<feature type="transmembrane region" description="Helical" evidence="11">
    <location>
        <begin position="387"/>
        <end position="406"/>
    </location>
</feature>
<dbReference type="GeneID" id="100905566"/>
<comment type="pathway">
    <text evidence="2 11">Glycolipid biosynthesis; glycosylphosphatidylinositol-anchor biosynthesis.</text>
</comment>
<keyword evidence="7 11" id="KW-0812">Transmembrane</keyword>
<feature type="transmembrane region" description="Helical" evidence="11">
    <location>
        <begin position="157"/>
        <end position="179"/>
    </location>
</feature>
<keyword evidence="6 11" id="KW-0808">Transferase</keyword>
<comment type="subcellular location">
    <subcellularLocation>
        <location evidence="1 11">Endoplasmic reticulum membrane</location>
        <topology evidence="1 11">Multi-pass membrane protein</topology>
    </subcellularLocation>
</comment>